<dbReference type="EMBL" id="MK500455">
    <property type="protein sequence ID" value="QBK90028.1"/>
    <property type="molecule type" value="Genomic_DNA"/>
</dbReference>
<gene>
    <name evidence="2" type="ORF">LCPAC101_03130</name>
</gene>
<reference evidence="2" key="1">
    <citation type="journal article" date="2019" name="MBio">
        <title>Virus Genomes from Deep Sea Sediments Expand the Ocean Megavirome and Support Independent Origins of Viral Gigantism.</title>
        <authorList>
            <person name="Backstrom D."/>
            <person name="Yutin N."/>
            <person name="Jorgensen S.L."/>
            <person name="Dharamshi J."/>
            <person name="Homa F."/>
            <person name="Zaremba-Niedwiedzka K."/>
            <person name="Spang A."/>
            <person name="Wolf Y.I."/>
            <person name="Koonin E.V."/>
            <person name="Ettema T.J."/>
        </authorList>
    </citation>
    <scope>NUCLEOTIDE SEQUENCE</scope>
</reference>
<feature type="region of interest" description="Disordered" evidence="1">
    <location>
        <begin position="1"/>
        <end position="87"/>
    </location>
</feature>
<dbReference type="InterPro" id="IPR036388">
    <property type="entry name" value="WH-like_DNA-bd_sf"/>
</dbReference>
<organism evidence="2">
    <name type="scientific">Pithovirus LCPAC101</name>
    <dbReference type="NCBI Taxonomy" id="2506586"/>
    <lineage>
        <taxon>Viruses</taxon>
        <taxon>Pithoviruses</taxon>
    </lineage>
</organism>
<name>A0A481Z4P7_9VIRU</name>
<evidence type="ECO:0000256" key="1">
    <source>
        <dbReference type="SAM" id="MobiDB-lite"/>
    </source>
</evidence>
<feature type="compositionally biased region" description="Polar residues" evidence="1">
    <location>
        <begin position="27"/>
        <end position="46"/>
    </location>
</feature>
<feature type="compositionally biased region" description="Low complexity" evidence="1">
    <location>
        <begin position="8"/>
        <end position="20"/>
    </location>
</feature>
<evidence type="ECO:0000313" key="2">
    <source>
        <dbReference type="EMBL" id="QBK90028.1"/>
    </source>
</evidence>
<protein>
    <submittedName>
        <fullName evidence="2">Uncharacterized protein</fullName>
    </submittedName>
</protein>
<proteinExistence type="predicted"/>
<accession>A0A481Z4P7</accession>
<feature type="compositionally biased region" description="Polar residues" evidence="1">
    <location>
        <begin position="60"/>
        <end position="72"/>
    </location>
</feature>
<sequence length="154" mass="17222">MEDFPTLKSNSGAKSSSASENSDKDNTTYFPTLKRNSGVKSGSTSENSDKGNMEDFLTLKRNSGVKSSSTSENSDKGNTEDSSDESVIDLMDTSIPLKDRIVSFLYHSKYPFPSRWIGEKIGATKKEVNSMIYKNIDKFEKIECIPPLWKLRND</sequence>
<dbReference type="Gene3D" id="1.10.10.10">
    <property type="entry name" value="Winged helix-like DNA-binding domain superfamily/Winged helix DNA-binding domain"/>
    <property type="match status" value="1"/>
</dbReference>